<evidence type="ECO:0000313" key="7">
    <source>
        <dbReference type="Proteomes" id="UP000251213"/>
    </source>
</evidence>
<proteinExistence type="predicted"/>
<evidence type="ECO:0000256" key="4">
    <source>
        <dbReference type="SAM" id="SignalP"/>
    </source>
</evidence>
<evidence type="ECO:0000256" key="1">
    <source>
        <dbReference type="ARBA" id="ARBA00022722"/>
    </source>
</evidence>
<organism evidence="6 7">
    <name type="scientific">Thermoflavimicrobium daqui</name>
    <dbReference type="NCBI Taxonomy" id="2137476"/>
    <lineage>
        <taxon>Bacteria</taxon>
        <taxon>Bacillati</taxon>
        <taxon>Bacillota</taxon>
        <taxon>Bacilli</taxon>
        <taxon>Bacillales</taxon>
        <taxon>Thermoactinomycetaceae</taxon>
        <taxon>Thermoflavimicrobium</taxon>
    </lineage>
</organism>
<evidence type="ECO:0000256" key="3">
    <source>
        <dbReference type="ARBA" id="ARBA00022801"/>
    </source>
</evidence>
<dbReference type="Gene3D" id="3.40.10.10">
    <property type="entry name" value="DNA Methylphosphotriester Repair Domain"/>
    <property type="match status" value="1"/>
</dbReference>
<comment type="caution">
    <text evidence="6">The sequence shown here is derived from an EMBL/GenBank/DDBJ whole genome shotgun (WGS) entry which is preliminary data.</text>
</comment>
<dbReference type="AlphaFoldDB" id="A0A364K6P9"/>
<sequence>MFLKSYKSVLTFSLSLSMLLSGCTSDESSSNQETSPSKNLVVPSKQIFVVAGDVLKVKWKDKEETVHLLSIDTPDLDHPRYGKEPFSEEAKTFTATLINSAKKVTLVKDQQKRDQQGNLLVHVYVNGKSIEKALLENGLARVDTHTASSKKIMSEFLNIQDKSRDKKLGIWSIANYVQSDGYHPEVQGEFIASKNSDVYHKVTCSEAKSIQDTNKIYFKTEEEAKASGRKRSKSPSCWQ</sequence>
<dbReference type="InterPro" id="IPR035451">
    <property type="entry name" value="Ada-like_dom_sf"/>
</dbReference>
<dbReference type="InterPro" id="IPR035437">
    <property type="entry name" value="SNase_OB-fold_sf"/>
</dbReference>
<feature type="domain" description="TNase-like" evidence="5">
    <location>
        <begin position="49"/>
        <end position="173"/>
    </location>
</feature>
<dbReference type="GO" id="GO:0016787">
    <property type="term" value="F:hydrolase activity"/>
    <property type="evidence" value="ECO:0007669"/>
    <property type="project" value="UniProtKB-KW"/>
</dbReference>
<dbReference type="OrthoDB" id="4376109at2"/>
<accession>A0A364K6P9</accession>
<name>A0A364K6P9_9BACL</name>
<keyword evidence="7" id="KW-1185">Reference proteome</keyword>
<dbReference type="Gene3D" id="2.40.50.90">
    <property type="match status" value="1"/>
</dbReference>
<dbReference type="Proteomes" id="UP000251213">
    <property type="component" value="Unassembled WGS sequence"/>
</dbReference>
<reference evidence="6 7" key="1">
    <citation type="submission" date="2018-06" db="EMBL/GenBank/DDBJ databases">
        <title>Thermoflavimicrobium daqus sp. nov., a thermophilic microbe isolated from Moutai-flavour Daqu.</title>
        <authorList>
            <person name="Wang X."/>
            <person name="Zhou H."/>
        </authorList>
    </citation>
    <scope>NUCLEOTIDE SEQUENCE [LARGE SCALE GENOMIC DNA]</scope>
    <source>
        <strain evidence="6 7">FBKL4.011</strain>
    </source>
</reference>
<dbReference type="Pfam" id="PF00565">
    <property type="entry name" value="SNase"/>
    <property type="match status" value="1"/>
</dbReference>
<keyword evidence="2" id="KW-0255">Endonuclease</keyword>
<reference evidence="6 7" key="2">
    <citation type="submission" date="2018-06" db="EMBL/GenBank/DDBJ databases">
        <authorList>
            <person name="Zhirakovskaya E."/>
        </authorList>
    </citation>
    <scope>NUCLEOTIDE SEQUENCE [LARGE SCALE GENOMIC DNA]</scope>
    <source>
        <strain evidence="6 7">FBKL4.011</strain>
    </source>
</reference>
<evidence type="ECO:0000256" key="2">
    <source>
        <dbReference type="ARBA" id="ARBA00022759"/>
    </source>
</evidence>
<dbReference type="SMART" id="SM00318">
    <property type="entry name" value="SNc"/>
    <property type="match status" value="1"/>
</dbReference>
<dbReference type="PANTHER" id="PTHR12302:SF3">
    <property type="entry name" value="SERINE_THREONINE-PROTEIN KINASE 31"/>
    <property type="match status" value="1"/>
</dbReference>
<evidence type="ECO:0000259" key="5">
    <source>
        <dbReference type="PROSITE" id="PS50830"/>
    </source>
</evidence>
<dbReference type="SUPFAM" id="SSF50199">
    <property type="entry name" value="Staphylococcal nuclease"/>
    <property type="match status" value="1"/>
</dbReference>
<feature type="chain" id="PRO_5038873601" description="TNase-like domain-containing protein" evidence="4">
    <location>
        <begin position="23"/>
        <end position="239"/>
    </location>
</feature>
<dbReference type="InterPro" id="IPR016071">
    <property type="entry name" value="Staphylococal_nuclease_OB-fold"/>
</dbReference>
<keyword evidence="4" id="KW-0732">Signal</keyword>
<dbReference type="GO" id="GO:0004519">
    <property type="term" value="F:endonuclease activity"/>
    <property type="evidence" value="ECO:0007669"/>
    <property type="project" value="UniProtKB-KW"/>
</dbReference>
<dbReference type="EMBL" id="QJKK01000003">
    <property type="protein sequence ID" value="RAL25870.1"/>
    <property type="molecule type" value="Genomic_DNA"/>
</dbReference>
<keyword evidence="3" id="KW-0378">Hydrolase</keyword>
<gene>
    <name evidence="6" type="ORF">DL897_07275</name>
</gene>
<keyword evidence="1" id="KW-0540">Nuclease</keyword>
<dbReference type="PANTHER" id="PTHR12302">
    <property type="entry name" value="EBNA2 BINDING PROTEIN P100"/>
    <property type="match status" value="1"/>
</dbReference>
<dbReference type="PROSITE" id="PS50830">
    <property type="entry name" value="TNASE_3"/>
    <property type="match status" value="1"/>
</dbReference>
<protein>
    <recommendedName>
        <fullName evidence="5">TNase-like domain-containing protein</fullName>
    </recommendedName>
</protein>
<dbReference type="PROSITE" id="PS51257">
    <property type="entry name" value="PROKAR_LIPOPROTEIN"/>
    <property type="match status" value="1"/>
</dbReference>
<evidence type="ECO:0000313" key="6">
    <source>
        <dbReference type="EMBL" id="RAL25870.1"/>
    </source>
</evidence>
<feature type="signal peptide" evidence="4">
    <location>
        <begin position="1"/>
        <end position="22"/>
    </location>
</feature>
<dbReference type="RefSeq" id="WP_113658484.1">
    <property type="nucleotide sequence ID" value="NZ_KZ845665.1"/>
</dbReference>